<proteinExistence type="predicted"/>
<gene>
    <name evidence="1" type="ORF">GM51_3135</name>
</gene>
<dbReference type="Pfam" id="PF13177">
    <property type="entry name" value="DNA_pol3_delta2"/>
    <property type="match status" value="1"/>
</dbReference>
<dbReference type="PANTHER" id="PTHR11669:SF8">
    <property type="entry name" value="DNA POLYMERASE III SUBUNIT DELTA"/>
    <property type="match status" value="1"/>
</dbReference>
<sequence>MKVFDSLIGQEHAVQEMQRAAIDAAKVSIGDRGDAMTHSWLFTGPPGSGRSTLALAFAASLVCPNGGCSECVDCRNVAAGMHPDVEHIIPEGIVYKVEATRNLIERASLLPTRSPWHVIIVEDVDRFRLDAASTLLKTLEEPPPQTVWLLCAPTVDDVYPTIRSRCRHVLLSTPTLSAIADQLTSRFGIDSAMAAFAARAAQGHIGRARAIATDESVRLRRKQTLEIPTNLRAVSSCFDLANKIVASANADADAIVSPLDGQDDQDIRTAYGEGAEGKGLKTVERQMKSSLKTLEERIKARRRRVLSDQYDRVLLDLTGYYRDVLVIQSGASVELINEEIREVIGRVASVDDESATLQKIAAITETRDQIVANVNPLNAFESLLVTLRDPKLNAIVG</sequence>
<dbReference type="SUPFAM" id="SSF52540">
    <property type="entry name" value="P-loop containing nucleoside triphosphate hydrolases"/>
    <property type="match status" value="1"/>
</dbReference>
<dbReference type="Gene3D" id="3.40.50.300">
    <property type="entry name" value="P-loop containing nucleotide triphosphate hydrolases"/>
    <property type="match status" value="1"/>
</dbReference>
<organism evidence="1">
    <name type="scientific">freshwater metagenome</name>
    <dbReference type="NCBI Taxonomy" id="449393"/>
    <lineage>
        <taxon>unclassified sequences</taxon>
        <taxon>metagenomes</taxon>
        <taxon>ecological metagenomes</taxon>
    </lineage>
</organism>
<dbReference type="NCBIfam" id="NF005926">
    <property type="entry name" value="PRK07940.1"/>
    <property type="match status" value="1"/>
</dbReference>
<protein>
    <recommendedName>
        <fullName evidence="2">DNA-directed DNA polymerase</fullName>
    </recommendedName>
</protein>
<dbReference type="EMBL" id="JNSL01000011">
    <property type="protein sequence ID" value="KGA21210.1"/>
    <property type="molecule type" value="Genomic_DNA"/>
</dbReference>
<dbReference type="InterPro" id="IPR050238">
    <property type="entry name" value="DNA_Rep/Repair_Clamp_Loader"/>
</dbReference>
<evidence type="ECO:0000313" key="1">
    <source>
        <dbReference type="EMBL" id="KGA21210.1"/>
    </source>
</evidence>
<comment type="caution">
    <text evidence="1">The sequence shown here is derived from an EMBL/GenBank/DDBJ whole genome shotgun (WGS) entry which is preliminary data.</text>
</comment>
<dbReference type="InterPro" id="IPR027417">
    <property type="entry name" value="P-loop_NTPase"/>
</dbReference>
<dbReference type="PANTHER" id="PTHR11669">
    <property type="entry name" value="REPLICATION FACTOR C / DNA POLYMERASE III GAMMA-TAU SUBUNIT"/>
    <property type="match status" value="1"/>
</dbReference>
<accession>A0A094QAF1</accession>
<dbReference type="AlphaFoldDB" id="A0A094QAF1"/>
<evidence type="ECO:0008006" key="2">
    <source>
        <dbReference type="Google" id="ProtNLM"/>
    </source>
</evidence>
<dbReference type="CDD" id="cd00009">
    <property type="entry name" value="AAA"/>
    <property type="match status" value="1"/>
</dbReference>
<reference evidence="1" key="1">
    <citation type="submission" date="2014-06" db="EMBL/GenBank/DDBJ databases">
        <title>Key roles for freshwater Actinobacteria revealed by deep metagenomic sequencing.</title>
        <authorList>
            <person name="Ghai R."/>
            <person name="Mizuno C.M."/>
            <person name="Picazo A."/>
            <person name="Camacho A."/>
            <person name="Rodriguez-Valera F."/>
        </authorList>
    </citation>
    <scope>NUCLEOTIDE SEQUENCE</scope>
</reference>
<dbReference type="GO" id="GO:0006261">
    <property type="term" value="P:DNA-templated DNA replication"/>
    <property type="evidence" value="ECO:0007669"/>
    <property type="project" value="TreeGrafter"/>
</dbReference>
<name>A0A094QAF1_9ZZZZ</name>